<keyword evidence="2" id="KW-1185">Reference proteome</keyword>
<evidence type="ECO:0008006" key="3">
    <source>
        <dbReference type="Google" id="ProtNLM"/>
    </source>
</evidence>
<dbReference type="Ensembl" id="ENSGMOT00000041157.1">
    <property type="protein sequence ID" value="ENSGMOP00000057420.1"/>
    <property type="gene ID" value="ENSGMOG00000026051.1"/>
</dbReference>
<dbReference type="GeneTree" id="ENSGT00940000176957"/>
<reference evidence="1" key="1">
    <citation type="submission" date="2025-08" db="UniProtKB">
        <authorList>
            <consortium name="Ensembl"/>
        </authorList>
    </citation>
    <scope>IDENTIFICATION</scope>
</reference>
<sequence>IQIDCSHDDSSYPLMYWYQRKDESPSLTLIGFGYESSTQNYEDRFEERINITRESVLQGTLSSAVYFCGQGLLK</sequence>
<dbReference type="Proteomes" id="UP000694546">
    <property type="component" value="Chromosome 5"/>
</dbReference>
<organism evidence="1 2">
    <name type="scientific">Gadus morhua</name>
    <name type="common">Atlantic cod</name>
    <dbReference type="NCBI Taxonomy" id="8049"/>
    <lineage>
        <taxon>Eukaryota</taxon>
        <taxon>Metazoa</taxon>
        <taxon>Chordata</taxon>
        <taxon>Craniata</taxon>
        <taxon>Vertebrata</taxon>
        <taxon>Euteleostomi</taxon>
        <taxon>Actinopterygii</taxon>
        <taxon>Neopterygii</taxon>
        <taxon>Teleostei</taxon>
        <taxon>Neoteleostei</taxon>
        <taxon>Acanthomorphata</taxon>
        <taxon>Zeiogadaria</taxon>
        <taxon>Gadariae</taxon>
        <taxon>Gadiformes</taxon>
        <taxon>Gadoidei</taxon>
        <taxon>Gadidae</taxon>
        <taxon>Gadus</taxon>
    </lineage>
</organism>
<dbReference type="SUPFAM" id="SSF48726">
    <property type="entry name" value="Immunoglobulin"/>
    <property type="match status" value="1"/>
</dbReference>
<reference evidence="1" key="2">
    <citation type="submission" date="2025-09" db="UniProtKB">
        <authorList>
            <consortium name="Ensembl"/>
        </authorList>
    </citation>
    <scope>IDENTIFICATION</scope>
</reference>
<name>A0A8C5CEZ1_GADMO</name>
<protein>
    <recommendedName>
        <fullName evidence="3">Immunoglobulin V-set domain-containing protein</fullName>
    </recommendedName>
</protein>
<dbReference type="InterPro" id="IPR036179">
    <property type="entry name" value="Ig-like_dom_sf"/>
</dbReference>
<accession>A0A8C5CEZ1</accession>
<dbReference type="Gene3D" id="2.60.40.10">
    <property type="entry name" value="Immunoglobulins"/>
    <property type="match status" value="1"/>
</dbReference>
<proteinExistence type="predicted"/>
<evidence type="ECO:0000313" key="1">
    <source>
        <dbReference type="Ensembl" id="ENSGMOP00000057420.1"/>
    </source>
</evidence>
<dbReference type="AlphaFoldDB" id="A0A8C5CEZ1"/>
<evidence type="ECO:0000313" key="2">
    <source>
        <dbReference type="Proteomes" id="UP000694546"/>
    </source>
</evidence>
<dbReference type="InterPro" id="IPR013783">
    <property type="entry name" value="Ig-like_fold"/>
</dbReference>